<keyword evidence="3" id="KW-1185">Reference proteome</keyword>
<evidence type="ECO:0000313" key="3">
    <source>
        <dbReference type="Proteomes" id="UP000054477"/>
    </source>
</evidence>
<feature type="signal peptide" evidence="1">
    <location>
        <begin position="1"/>
        <end position="20"/>
    </location>
</feature>
<sequence length="223" mass="24593">MRSTFFYALLISSLCPRVTPHPSNRTIDDQFGDSVTGLKPDFWSSPYIGPWDTQSLGCKQIVAGGFTVEDCPLALDATQAFMGTYSSTTRYAYQGPLGISMQFTGTAIYVFFTLVDDTNLINPTSANFLVDDELLGTFTQPNETDVRYKALVFYQTGLPNTLHKLNISNIYNVSTYLNFDYAIYTVIIDDISVAIDDVNLAIGDVSVTIDDFSVTIDDVGVID</sequence>
<dbReference type="EMBL" id="KN838609">
    <property type="protein sequence ID" value="KIK01258.1"/>
    <property type="molecule type" value="Genomic_DNA"/>
</dbReference>
<accession>A0A0C9XZN3</accession>
<reference evidence="2 3" key="1">
    <citation type="submission" date="2014-04" db="EMBL/GenBank/DDBJ databases">
        <authorList>
            <consortium name="DOE Joint Genome Institute"/>
            <person name="Kuo A."/>
            <person name="Kohler A."/>
            <person name="Nagy L.G."/>
            <person name="Floudas D."/>
            <person name="Copeland A."/>
            <person name="Barry K.W."/>
            <person name="Cichocki N."/>
            <person name="Veneault-Fourrey C."/>
            <person name="LaButti K."/>
            <person name="Lindquist E.A."/>
            <person name="Lipzen A."/>
            <person name="Lundell T."/>
            <person name="Morin E."/>
            <person name="Murat C."/>
            <person name="Sun H."/>
            <person name="Tunlid A."/>
            <person name="Henrissat B."/>
            <person name="Grigoriev I.V."/>
            <person name="Hibbett D.S."/>
            <person name="Martin F."/>
            <person name="Nordberg H.P."/>
            <person name="Cantor M.N."/>
            <person name="Hua S.X."/>
        </authorList>
    </citation>
    <scope>NUCLEOTIDE SEQUENCE [LARGE SCALE GENOMIC DNA]</scope>
    <source>
        <strain evidence="2 3">LaAM-08-1</strain>
    </source>
</reference>
<proteinExistence type="predicted"/>
<feature type="chain" id="PRO_5002223073" evidence="1">
    <location>
        <begin position="21"/>
        <end position="223"/>
    </location>
</feature>
<reference evidence="3" key="2">
    <citation type="submission" date="2015-01" db="EMBL/GenBank/DDBJ databases">
        <title>Evolutionary Origins and Diversification of the Mycorrhizal Mutualists.</title>
        <authorList>
            <consortium name="DOE Joint Genome Institute"/>
            <consortium name="Mycorrhizal Genomics Consortium"/>
            <person name="Kohler A."/>
            <person name="Kuo A."/>
            <person name="Nagy L.G."/>
            <person name="Floudas D."/>
            <person name="Copeland A."/>
            <person name="Barry K.W."/>
            <person name="Cichocki N."/>
            <person name="Veneault-Fourrey C."/>
            <person name="LaButti K."/>
            <person name="Lindquist E.A."/>
            <person name="Lipzen A."/>
            <person name="Lundell T."/>
            <person name="Morin E."/>
            <person name="Murat C."/>
            <person name="Riley R."/>
            <person name="Ohm R."/>
            <person name="Sun H."/>
            <person name="Tunlid A."/>
            <person name="Henrissat B."/>
            <person name="Grigoriev I.V."/>
            <person name="Hibbett D.S."/>
            <person name="Martin F."/>
        </authorList>
    </citation>
    <scope>NUCLEOTIDE SEQUENCE [LARGE SCALE GENOMIC DNA]</scope>
    <source>
        <strain evidence="3">LaAM-08-1</strain>
    </source>
</reference>
<dbReference type="HOGENOM" id="CLU_081164_0_1_1"/>
<evidence type="ECO:0000313" key="2">
    <source>
        <dbReference type="EMBL" id="KIK01258.1"/>
    </source>
</evidence>
<name>A0A0C9XZN3_9AGAR</name>
<evidence type="ECO:0000256" key="1">
    <source>
        <dbReference type="SAM" id="SignalP"/>
    </source>
</evidence>
<protein>
    <submittedName>
        <fullName evidence="2">Uncharacterized protein</fullName>
    </submittedName>
</protein>
<gene>
    <name evidence="2" type="ORF">K443DRAFT_7013</name>
</gene>
<organism evidence="2 3">
    <name type="scientific">Laccaria amethystina LaAM-08-1</name>
    <dbReference type="NCBI Taxonomy" id="1095629"/>
    <lineage>
        <taxon>Eukaryota</taxon>
        <taxon>Fungi</taxon>
        <taxon>Dikarya</taxon>
        <taxon>Basidiomycota</taxon>
        <taxon>Agaricomycotina</taxon>
        <taxon>Agaricomycetes</taxon>
        <taxon>Agaricomycetidae</taxon>
        <taxon>Agaricales</taxon>
        <taxon>Agaricineae</taxon>
        <taxon>Hydnangiaceae</taxon>
        <taxon>Laccaria</taxon>
    </lineage>
</organism>
<dbReference type="Gene3D" id="2.60.120.260">
    <property type="entry name" value="Galactose-binding domain-like"/>
    <property type="match status" value="1"/>
</dbReference>
<dbReference type="OrthoDB" id="2758521at2759"/>
<dbReference type="Proteomes" id="UP000054477">
    <property type="component" value="Unassembled WGS sequence"/>
</dbReference>
<dbReference type="AlphaFoldDB" id="A0A0C9XZN3"/>
<keyword evidence="1" id="KW-0732">Signal</keyword>